<dbReference type="Proteomes" id="UP001363151">
    <property type="component" value="Unassembled WGS sequence"/>
</dbReference>
<dbReference type="EMBL" id="JBBJCI010000298">
    <property type="protein sequence ID" value="KAK7235081.1"/>
    <property type="molecule type" value="Genomic_DNA"/>
</dbReference>
<evidence type="ECO:0000256" key="1">
    <source>
        <dbReference type="SAM" id="MobiDB-lite"/>
    </source>
</evidence>
<feature type="region of interest" description="Disordered" evidence="1">
    <location>
        <begin position="815"/>
        <end position="846"/>
    </location>
</feature>
<evidence type="ECO:0000256" key="2">
    <source>
        <dbReference type="SAM" id="Phobius"/>
    </source>
</evidence>
<gene>
    <name evidence="3" type="ORF">SO694_00140077</name>
</gene>
<feature type="region of interest" description="Disordered" evidence="1">
    <location>
        <begin position="1"/>
        <end position="41"/>
    </location>
</feature>
<evidence type="ECO:0008006" key="5">
    <source>
        <dbReference type="Google" id="ProtNLM"/>
    </source>
</evidence>
<feature type="compositionally biased region" description="Basic and acidic residues" evidence="1">
    <location>
        <begin position="819"/>
        <end position="834"/>
    </location>
</feature>
<feature type="transmembrane region" description="Helical" evidence="2">
    <location>
        <begin position="597"/>
        <end position="616"/>
    </location>
</feature>
<keyword evidence="2" id="KW-0472">Membrane</keyword>
<accession>A0ABR1FPI2</accession>
<organism evidence="3 4">
    <name type="scientific">Aureococcus anophagefferens</name>
    <name type="common">Harmful bloom alga</name>
    <dbReference type="NCBI Taxonomy" id="44056"/>
    <lineage>
        <taxon>Eukaryota</taxon>
        <taxon>Sar</taxon>
        <taxon>Stramenopiles</taxon>
        <taxon>Ochrophyta</taxon>
        <taxon>Pelagophyceae</taxon>
        <taxon>Pelagomonadales</taxon>
        <taxon>Pelagomonadaceae</taxon>
        <taxon>Aureococcus</taxon>
    </lineage>
</organism>
<reference evidence="3 4" key="1">
    <citation type="submission" date="2024-03" db="EMBL/GenBank/DDBJ databases">
        <title>Aureococcus anophagefferens CCMP1851 and Kratosvirus quantuckense: Draft genome of a second virus-susceptible host strain in the model system.</title>
        <authorList>
            <person name="Chase E."/>
            <person name="Truchon A.R."/>
            <person name="Schepens W."/>
            <person name="Wilhelm S.W."/>
        </authorList>
    </citation>
    <scope>NUCLEOTIDE SEQUENCE [LARGE SCALE GENOMIC DNA]</scope>
    <source>
        <strain evidence="3 4">CCMP1851</strain>
    </source>
</reference>
<keyword evidence="2" id="KW-0812">Transmembrane</keyword>
<comment type="caution">
    <text evidence="3">The sequence shown here is derived from an EMBL/GenBank/DDBJ whole genome shotgun (WGS) entry which is preliminary data.</text>
</comment>
<feature type="transmembrane region" description="Helical" evidence="2">
    <location>
        <begin position="570"/>
        <end position="590"/>
    </location>
</feature>
<evidence type="ECO:0000313" key="3">
    <source>
        <dbReference type="EMBL" id="KAK7235081.1"/>
    </source>
</evidence>
<evidence type="ECO:0000313" key="4">
    <source>
        <dbReference type="Proteomes" id="UP001363151"/>
    </source>
</evidence>
<name>A0ABR1FPI2_AURAN</name>
<feature type="compositionally biased region" description="Basic and acidic residues" evidence="1">
    <location>
        <begin position="26"/>
        <end position="40"/>
    </location>
</feature>
<proteinExistence type="predicted"/>
<keyword evidence="4" id="KW-1185">Reference proteome</keyword>
<sequence>MYTFQPGAAQRAAAARRRAAAPPRQSPRDKPKRFSKERTDGVAPPAAYAAWGADDVAAVVSELCRELGVGDCGGLFRGHEVTGDVLAVLGANDLALLCEGHHGADDGAALATLRKVGPRFRLHAAIRRFLETHRGREDFAAVREARPSLKHAARTVLDAVQAADGLKRQPTARKGSAAFSSPRAGATWTVKEAGLVVAHILRDTENGDEEMAVKIAEVLEGHHIDGKALAHVTREELREMGDKGTSFGELRLQSMGVRLRLTEGLHAFLREHGERTFDEVTRLIPELMRETRKLRESMSVQVDRDVPAIDALLHAMSGKDFDYRLLHKSLDTRPHASVRHLDEHKPKKVQIVVPVYMTILVKKLSANRGKDEEDSVNLVGTLIQRPLLYDLAALQRVAGTDALPYFGMRVNEGETESKDCFDLRKTAPTAAKHYNAEWQAKSTTFATKMPMKLYSVFSAHPFHIMAAEVLVELTSFTGKLPEKNFSGAATTTYELRPSLMCHCRDLRNLVSVRDFDDLTKLDEMKKWEVMNTSPTVEYQADGDGIPGKKPFYTPKVKITFYLYRDATQPFLETIMPLLFAIFTNTLNIIWASDFNEFLGNELAIGLTLVFLIPSLSENESFNDTFQINHVYVMWIFFSLMVSSTVFPVCRSLIPSSRTNYKKYYKIFAIVVSWLSLVLPFSNLSIYLKLKRRLLLSPHYDAENAMTFKGRPGKAAGNSMGSDVPFLDLCQFFDPDSAPPPGDKKAKAKLKLNEATIHDDCVKDLQAYAPNGPRPWKLEGKCFRTGYSKKHAAAVADSFTPFLIRLCTSVFDFAKKRKDKKEGKAERKGDARGGRDASIAPNAAPPG</sequence>
<keyword evidence="2" id="KW-1133">Transmembrane helix</keyword>
<feature type="transmembrane region" description="Helical" evidence="2">
    <location>
        <begin position="665"/>
        <end position="687"/>
    </location>
</feature>
<protein>
    <recommendedName>
        <fullName evidence="5">SAM domain-containing protein</fullName>
    </recommendedName>
</protein>
<feature type="transmembrane region" description="Helical" evidence="2">
    <location>
        <begin position="631"/>
        <end position="653"/>
    </location>
</feature>